<keyword evidence="14" id="KW-1185">Reference proteome</keyword>
<gene>
    <name evidence="13" type="ORF">GSPATT00021185001</name>
</gene>
<evidence type="ECO:0000256" key="1">
    <source>
        <dbReference type="ARBA" id="ARBA00004127"/>
    </source>
</evidence>
<dbReference type="KEGG" id="ptm:GSPATT00021185001"/>
<comment type="catalytic activity">
    <reaction evidence="11">
        <text>L-cysteinyl-[protein] + hexadecanoyl-CoA = S-hexadecanoyl-L-cysteinyl-[protein] + CoA</text>
        <dbReference type="Rhea" id="RHEA:36683"/>
        <dbReference type="Rhea" id="RHEA-COMP:10131"/>
        <dbReference type="Rhea" id="RHEA-COMP:11032"/>
        <dbReference type="ChEBI" id="CHEBI:29950"/>
        <dbReference type="ChEBI" id="CHEBI:57287"/>
        <dbReference type="ChEBI" id="CHEBI:57379"/>
        <dbReference type="ChEBI" id="CHEBI:74151"/>
        <dbReference type="EC" id="2.3.1.225"/>
    </reaction>
</comment>
<evidence type="ECO:0000256" key="7">
    <source>
        <dbReference type="ARBA" id="ARBA00023139"/>
    </source>
</evidence>
<accession>A0DWX5</accession>
<evidence type="ECO:0000256" key="6">
    <source>
        <dbReference type="ARBA" id="ARBA00023136"/>
    </source>
</evidence>
<feature type="transmembrane region" description="Helical" evidence="11">
    <location>
        <begin position="405"/>
        <end position="428"/>
    </location>
</feature>
<keyword evidence="6 11" id="KW-0472">Membrane</keyword>
<evidence type="ECO:0000256" key="11">
    <source>
        <dbReference type="RuleBase" id="RU079119"/>
    </source>
</evidence>
<dbReference type="InterPro" id="IPR036770">
    <property type="entry name" value="Ankyrin_rpt-contain_sf"/>
</dbReference>
<dbReference type="InterPro" id="IPR002110">
    <property type="entry name" value="Ankyrin_rpt"/>
</dbReference>
<evidence type="ECO:0000256" key="5">
    <source>
        <dbReference type="ARBA" id="ARBA00022989"/>
    </source>
</evidence>
<dbReference type="InterPro" id="IPR039859">
    <property type="entry name" value="PFA4/ZDH16/20/ERF2-like"/>
</dbReference>
<dbReference type="GeneID" id="5040724"/>
<dbReference type="PANTHER" id="PTHR22883">
    <property type="entry name" value="ZINC FINGER DHHC DOMAIN CONTAINING PROTEIN"/>
    <property type="match status" value="1"/>
</dbReference>
<dbReference type="eggNOG" id="KOG0509">
    <property type="taxonomic scope" value="Eukaryota"/>
</dbReference>
<evidence type="ECO:0000256" key="2">
    <source>
        <dbReference type="ARBA" id="ARBA00008574"/>
    </source>
</evidence>
<keyword evidence="5 11" id="KW-1133">Transmembrane helix</keyword>
<organism evidence="13 14">
    <name type="scientific">Paramecium tetraurelia</name>
    <dbReference type="NCBI Taxonomy" id="5888"/>
    <lineage>
        <taxon>Eukaryota</taxon>
        <taxon>Sar</taxon>
        <taxon>Alveolata</taxon>
        <taxon>Ciliophora</taxon>
        <taxon>Intramacronucleata</taxon>
        <taxon>Oligohymenophorea</taxon>
        <taxon>Peniculida</taxon>
        <taxon>Parameciidae</taxon>
        <taxon>Paramecium</taxon>
    </lineage>
</organism>
<dbReference type="PROSITE" id="PS50088">
    <property type="entry name" value="ANK_REPEAT"/>
    <property type="match status" value="1"/>
</dbReference>
<keyword evidence="9 11" id="KW-0012">Acyltransferase</keyword>
<dbReference type="PROSITE" id="PS50297">
    <property type="entry name" value="ANK_REP_REGION"/>
    <property type="match status" value="1"/>
</dbReference>
<evidence type="ECO:0000259" key="12">
    <source>
        <dbReference type="Pfam" id="PF01529"/>
    </source>
</evidence>
<dbReference type="EC" id="2.3.1.225" evidence="11"/>
<dbReference type="SUPFAM" id="SSF48403">
    <property type="entry name" value="Ankyrin repeat"/>
    <property type="match status" value="1"/>
</dbReference>
<dbReference type="OrthoDB" id="331948at2759"/>
<keyword evidence="10" id="KW-0040">ANK repeat</keyword>
<comment type="similarity">
    <text evidence="2 11">Belongs to the DHHC palmitoyltransferase family.</text>
</comment>
<keyword evidence="8" id="KW-0449">Lipoprotein</keyword>
<feature type="transmembrane region" description="Helical" evidence="11">
    <location>
        <begin position="286"/>
        <end position="305"/>
    </location>
</feature>
<comment type="subcellular location">
    <subcellularLocation>
        <location evidence="1">Endomembrane system</location>
        <topology evidence="1">Multi-pass membrane protein</topology>
    </subcellularLocation>
</comment>
<dbReference type="InterPro" id="IPR001594">
    <property type="entry name" value="Palmitoyltrfase_DHHC"/>
</dbReference>
<dbReference type="Proteomes" id="UP000000600">
    <property type="component" value="Unassembled WGS sequence"/>
</dbReference>
<dbReference type="eggNOG" id="KOG0504">
    <property type="taxonomic scope" value="Eukaryota"/>
</dbReference>
<dbReference type="GO" id="GO:0019706">
    <property type="term" value="F:protein-cysteine S-palmitoyltransferase activity"/>
    <property type="evidence" value="ECO:0007669"/>
    <property type="project" value="UniProtKB-EC"/>
</dbReference>
<feature type="transmembrane region" description="Helical" evidence="11">
    <location>
        <begin position="440"/>
        <end position="462"/>
    </location>
</feature>
<reference evidence="13 14" key="1">
    <citation type="journal article" date="2006" name="Nature">
        <title>Global trends of whole-genome duplications revealed by the ciliate Paramecium tetraurelia.</title>
        <authorList>
            <consortium name="Genoscope"/>
            <person name="Aury J.-M."/>
            <person name="Jaillon O."/>
            <person name="Duret L."/>
            <person name="Noel B."/>
            <person name="Jubin C."/>
            <person name="Porcel B.M."/>
            <person name="Segurens B."/>
            <person name="Daubin V."/>
            <person name="Anthouard V."/>
            <person name="Aiach N."/>
            <person name="Arnaiz O."/>
            <person name="Billaut A."/>
            <person name="Beisson J."/>
            <person name="Blanc I."/>
            <person name="Bouhouche K."/>
            <person name="Camara F."/>
            <person name="Duharcourt S."/>
            <person name="Guigo R."/>
            <person name="Gogendeau D."/>
            <person name="Katinka M."/>
            <person name="Keller A.-M."/>
            <person name="Kissmehl R."/>
            <person name="Klotz C."/>
            <person name="Koll F."/>
            <person name="Le Moue A."/>
            <person name="Lepere C."/>
            <person name="Malinsky S."/>
            <person name="Nowacki M."/>
            <person name="Nowak J.K."/>
            <person name="Plattner H."/>
            <person name="Poulain J."/>
            <person name="Ruiz F."/>
            <person name="Serrano V."/>
            <person name="Zagulski M."/>
            <person name="Dessen P."/>
            <person name="Betermier M."/>
            <person name="Weissenbach J."/>
            <person name="Scarpelli C."/>
            <person name="Schachter V."/>
            <person name="Sperling L."/>
            <person name="Meyer E."/>
            <person name="Cohen J."/>
            <person name="Wincker P."/>
        </authorList>
    </citation>
    <scope>NUCLEOTIDE SEQUENCE [LARGE SCALE GENOMIC DNA]</scope>
    <source>
        <strain evidence="13 14">Stock d4-2</strain>
    </source>
</reference>
<evidence type="ECO:0000256" key="10">
    <source>
        <dbReference type="PROSITE-ProRule" id="PRU00023"/>
    </source>
</evidence>
<keyword evidence="4 11" id="KW-0812">Transmembrane</keyword>
<evidence type="ECO:0000256" key="4">
    <source>
        <dbReference type="ARBA" id="ARBA00022692"/>
    </source>
</evidence>
<dbReference type="OMA" id="EICYDCF"/>
<feature type="repeat" description="ANK" evidence="10">
    <location>
        <begin position="210"/>
        <end position="242"/>
    </location>
</feature>
<keyword evidence="3 11" id="KW-0808">Transferase</keyword>
<dbReference type="GO" id="GO:0012505">
    <property type="term" value="C:endomembrane system"/>
    <property type="evidence" value="ECO:0007669"/>
    <property type="project" value="UniProtKB-SubCell"/>
</dbReference>
<dbReference type="SMART" id="SM00248">
    <property type="entry name" value="ANK"/>
    <property type="match status" value="4"/>
</dbReference>
<dbReference type="PROSITE" id="PS50216">
    <property type="entry name" value="DHHC"/>
    <property type="match status" value="1"/>
</dbReference>
<dbReference type="Gene3D" id="1.25.40.20">
    <property type="entry name" value="Ankyrin repeat-containing domain"/>
    <property type="match status" value="1"/>
</dbReference>
<protein>
    <recommendedName>
        <fullName evidence="11">Palmitoyltransferase</fullName>
        <ecNumber evidence="11">2.3.1.225</ecNumber>
    </recommendedName>
</protein>
<evidence type="ECO:0000256" key="3">
    <source>
        <dbReference type="ARBA" id="ARBA00022679"/>
    </source>
</evidence>
<name>A0DWX5_PARTE</name>
<dbReference type="PANTHER" id="PTHR22883:SF301">
    <property type="entry name" value="PALMITOYLTRANSFERASE ZDHHC12"/>
    <property type="match status" value="1"/>
</dbReference>
<dbReference type="Pfam" id="PF01529">
    <property type="entry name" value="DHHC"/>
    <property type="match status" value="1"/>
</dbReference>
<keyword evidence="7" id="KW-0564">Palmitate</keyword>
<evidence type="ECO:0000313" key="14">
    <source>
        <dbReference type="Proteomes" id="UP000000600"/>
    </source>
</evidence>
<dbReference type="AlphaFoldDB" id="A0DWX5"/>
<evidence type="ECO:0000256" key="8">
    <source>
        <dbReference type="ARBA" id="ARBA00023288"/>
    </source>
</evidence>
<dbReference type="STRING" id="5888.A0DWX5"/>
<dbReference type="EMBL" id="CT868618">
    <property type="protein sequence ID" value="CAK87542.1"/>
    <property type="molecule type" value="Genomic_DNA"/>
</dbReference>
<feature type="domain" description="Palmitoyltransferase DHHC" evidence="12">
    <location>
        <begin position="360"/>
        <end position="478"/>
    </location>
</feature>
<sequence length="501" mass="57983">MEESPATAEPLIQCKMFFIAVVTIGQYQEQESKSIYNFMDITQVQSGNDLIEAAKQNKMPILNASVDTIPNIYDIEDADKRTVLHYLALNSNTFIYNRLLIKFQPQAQVWLKKEDKYNLQAIHYFVYSGKIEMLDEIQRYYQPKNLLGMASYKNDVLAMIQIREKLKDEKVCCKYKDSVTPLHLACFTKSDYAAIVLMRWKHPLNIQDANGNTPLHIAAQNNNYKLIRKLIQRGGSVKLKNNNNQLPIELTTDPQTLDALKSFRFSWKSLLLQLNLKPRKRSAMQALVFLLFFSITNFGTIFLVQNAKSKDQSNGSFILFIIIVTLFSICFFLVSYSNPGYAKTNNEQNLKEILQKLEPYEICYDCFIQTPISSKHCEFCKRCVLRYDHHCPWINNCVGNDNQSLFWLFLLFLFLDFLLLIILGILQLAQNNATLSSNSFTILIILTIIECLFMIPLLNLILTQIRNYYSGLTTYERLILGKPSNKKRESIIQKMSFVQQG</sequence>
<feature type="transmembrane region" description="Helical" evidence="11">
    <location>
        <begin position="317"/>
        <end position="336"/>
    </location>
</feature>
<dbReference type="InParanoid" id="A0DWX5"/>
<evidence type="ECO:0000313" key="13">
    <source>
        <dbReference type="EMBL" id="CAK87542.1"/>
    </source>
</evidence>
<evidence type="ECO:0000256" key="9">
    <source>
        <dbReference type="ARBA" id="ARBA00023315"/>
    </source>
</evidence>
<dbReference type="Pfam" id="PF12796">
    <property type="entry name" value="Ank_2"/>
    <property type="match status" value="1"/>
</dbReference>
<comment type="domain">
    <text evidence="11">The DHHC domain is required for palmitoyltransferase activity.</text>
</comment>
<dbReference type="RefSeq" id="XP_001454939.1">
    <property type="nucleotide sequence ID" value="XM_001454902.1"/>
</dbReference>
<proteinExistence type="inferred from homology"/>
<dbReference type="HOGENOM" id="CLU_010493_0_0_1"/>